<dbReference type="InterPro" id="IPR018337">
    <property type="entry name" value="Cell_wall/Cho-bd_repeat"/>
</dbReference>
<name>G5GHV5_9FIRM</name>
<evidence type="ECO:0000256" key="2">
    <source>
        <dbReference type="SAM" id="MobiDB-lite"/>
    </source>
</evidence>
<feature type="region of interest" description="Disordered" evidence="2">
    <location>
        <begin position="1132"/>
        <end position="1185"/>
    </location>
</feature>
<keyword evidence="1" id="KW-0677">Repeat</keyword>
<feature type="signal peptide" evidence="3">
    <location>
        <begin position="1"/>
        <end position="22"/>
    </location>
</feature>
<keyword evidence="3" id="KW-0732">Signal</keyword>
<dbReference type="eggNOG" id="COG2304">
    <property type="taxonomic scope" value="Bacteria"/>
</dbReference>
<dbReference type="HOGENOM" id="CLU_256827_0_0_9"/>
<dbReference type="Pfam" id="PF01473">
    <property type="entry name" value="Choline_bind_1"/>
    <property type="match status" value="1"/>
</dbReference>
<evidence type="ECO:0000259" key="4">
    <source>
        <dbReference type="PROSITE" id="PS50234"/>
    </source>
</evidence>
<dbReference type="eggNOG" id="COG1075">
    <property type="taxonomic scope" value="Bacteria"/>
</dbReference>
<dbReference type="eggNOG" id="COG5263">
    <property type="taxonomic scope" value="Bacteria"/>
</dbReference>
<evidence type="ECO:0000313" key="5">
    <source>
        <dbReference type="EMBL" id="EHI55691.1"/>
    </source>
</evidence>
<dbReference type="EMBL" id="ACZL01000018">
    <property type="protein sequence ID" value="EHI55691.1"/>
    <property type="molecule type" value="Genomic_DNA"/>
</dbReference>
<dbReference type="Gene3D" id="2.10.270.10">
    <property type="entry name" value="Cholin Binding"/>
    <property type="match status" value="1"/>
</dbReference>
<dbReference type="PROSITE" id="PS50234">
    <property type="entry name" value="VWFA"/>
    <property type="match status" value="1"/>
</dbReference>
<accession>G5GHV5</accession>
<dbReference type="Pfam" id="PF07819">
    <property type="entry name" value="PGAP1"/>
    <property type="match status" value="1"/>
</dbReference>
<organism evidence="5 6">
    <name type="scientific">Johnsonella ignava ATCC 51276</name>
    <dbReference type="NCBI Taxonomy" id="679200"/>
    <lineage>
        <taxon>Bacteria</taxon>
        <taxon>Bacillati</taxon>
        <taxon>Bacillota</taxon>
        <taxon>Clostridia</taxon>
        <taxon>Lachnospirales</taxon>
        <taxon>Lachnospiraceae</taxon>
        <taxon>Johnsonella</taxon>
    </lineage>
</organism>
<dbReference type="RefSeq" id="WP_005540582.1">
    <property type="nucleotide sequence ID" value="NZ_JH378832.1"/>
</dbReference>
<dbReference type="CDD" id="cd00198">
    <property type="entry name" value="vWFA"/>
    <property type="match status" value="1"/>
</dbReference>
<gene>
    <name evidence="5" type="ORF">HMPREF9333_01145</name>
</gene>
<dbReference type="InterPro" id="IPR036465">
    <property type="entry name" value="vWFA_dom_sf"/>
</dbReference>
<dbReference type="SUPFAM" id="SSF53300">
    <property type="entry name" value="vWA-like"/>
    <property type="match status" value="1"/>
</dbReference>
<proteinExistence type="predicted"/>
<dbReference type="InterPro" id="IPR029058">
    <property type="entry name" value="AB_hydrolase_fold"/>
</dbReference>
<evidence type="ECO:0000313" key="6">
    <source>
        <dbReference type="Proteomes" id="UP000003011"/>
    </source>
</evidence>
<dbReference type="InterPro" id="IPR002035">
    <property type="entry name" value="VWF_A"/>
</dbReference>
<feature type="compositionally biased region" description="Basic and acidic residues" evidence="2">
    <location>
        <begin position="1156"/>
        <end position="1176"/>
    </location>
</feature>
<dbReference type="Pfam" id="PF00092">
    <property type="entry name" value="VWA"/>
    <property type="match status" value="1"/>
</dbReference>
<dbReference type="SMART" id="SM00327">
    <property type="entry name" value="VWA"/>
    <property type="match status" value="1"/>
</dbReference>
<comment type="caution">
    <text evidence="5">The sequence shown here is derived from an EMBL/GenBank/DDBJ whole genome shotgun (WGS) entry which is preliminary data.</text>
</comment>
<dbReference type="SUPFAM" id="SSF69360">
    <property type="entry name" value="Cell wall binding repeat"/>
    <property type="match status" value="1"/>
</dbReference>
<sequence>MLTAILLISANILNINFLYAYADENNKSVARDVVLVIDTSYSMEGQPIEAVKTASKQFCDDLLDSTDDNKVAIVLYAGNVYSKKEFTNNLSELHSYIDSIGLRSATNIYDALVSAKELLDNHTGREDAIKNIILLTDGLPHHSPPAEDDRYADLQSEGTGKNATYIYNYYTENLKNNYNVYTLGFYHKLNETLRPFANKFMSDIQNNGYYEVKDATKIRFAFKDIVKKINNSKCPVIVVPGIMGSRLFKGEKLVWIPKGMFNSLKAISKYSKNMVISQKLSVRGNYDENGKPVNQALLPESKREYGAYDSSKLLIDGIIGRFSELGIPRRSVYIFSYDFRKSNSENSEKLNKFINDVLKANPNYSQVDVVAHSMGGLVLSSYVNANGSDKLRRIITAATPYEGATRMIQSTLTSKVTDNIGGNFALKYLGGFSQDIKTSYPSIAQLMPTKRYFNSTVNSTGNVSSLFKTYKDEGFIAKPTLVVGMTYDDYYNINKKLFKNLYDEAVGFHNSIIRNNTNILATLDKSYFVIGTGEKTVTGLTYDENGITNLTYDNGGDGTVPLSSENMIGYLDNLPSGRTAAFQTNHTGVIGFNPSEGTEAASRNSVNWIIDILAKGSSDIAIPKYDPTRFIVIRVACPVDAEISKDGKVLSSNEEVFNDSTSFGCMDLCGKDGEIKMFCIDDAADYNIKLKGTDTGRMDYSIRYFNEDATLDKEFNFTNVPITDTTVITTKSDINDIKLSLDSDNDGNTDYTLAPQDYSELKLPESPRKDLLEPGYTLNMGNGGLISSITRDGREIEIASTEEAPVNEGDKAEITAPEYKSGFKFKYWDLAYGDINLNRNERTQVITVNKSDIRLNAVYEETPLASDSNASKAGIVYESKSGNFAINVWGEENSDYTDLKTALISNEEDRAVLEEGKELKYSVVFNEAVPTASDSNAIKSVEGEYVKAALKLDIGLKRYVNNIFSPLASNTTPKVHVYAKLPNKMLGKSEYKLWKLEKDENSTDTVLTEIDTSHTKLNTPYFTGSFDFTSDIGSKILISYKDTNRVAIVSALPGEKYSQAKVNVLNVISGQTLENNPEYNMLALDIDKIYTEPATGIVYNFAGLSKDKEGHKKIGTDVPIKEQMILYTVYEPAKTDNRGSDNTPRGNINDMPDNTSDNHDDNKNYSKDKKTGDSKSDGVYSSSSSTNSLSKIIYAHKSAAETEGGKWISLDNDRKKWAFELKDKSRIKRAWAEIKDASGAVNTYCFDEKGVMQIGWITHEGGIWYFLEAQDERMLGSLKKGWYHDNNDKYWYYLNPQTGVMEKGWQMINNKWYYFSEIQRNLKYNNETGENEYYPQRPYGSMYINEKTPDNYNIGNDGNLIGN</sequence>
<dbReference type="PANTHER" id="PTHR11440">
    <property type="entry name" value="LECITHIN-CHOLESTEROL ACYLTRANSFERASE-RELATED"/>
    <property type="match status" value="1"/>
</dbReference>
<dbReference type="OrthoDB" id="1814775at2"/>
<keyword evidence="6" id="KW-1185">Reference proteome</keyword>
<protein>
    <recommendedName>
        <fullName evidence="4">VWFA domain-containing protein</fullName>
    </recommendedName>
</protein>
<dbReference type="InterPro" id="IPR012908">
    <property type="entry name" value="PGAP1-ab_dom-like"/>
</dbReference>
<dbReference type="SUPFAM" id="SSF53474">
    <property type="entry name" value="alpha/beta-Hydrolases"/>
    <property type="match status" value="1"/>
</dbReference>
<reference evidence="5 6" key="1">
    <citation type="submission" date="2011-08" db="EMBL/GenBank/DDBJ databases">
        <title>The Genome Sequence of Johnsonella ignava ATCC 51276.</title>
        <authorList>
            <consortium name="The Broad Institute Genome Sequencing Platform"/>
            <person name="Earl A."/>
            <person name="Ward D."/>
            <person name="Feldgarden M."/>
            <person name="Gevers D."/>
            <person name="Izard J."/>
            <person name="Blanton J.M."/>
            <person name="Baranova O.V."/>
            <person name="Dewhirst F.E."/>
            <person name="Young S.K."/>
            <person name="Zeng Q."/>
            <person name="Gargeya S."/>
            <person name="Fitzgerald M."/>
            <person name="Haas B."/>
            <person name="Abouelleil A."/>
            <person name="Alvarado L."/>
            <person name="Arachchi H.M."/>
            <person name="Berlin A."/>
            <person name="Brown A."/>
            <person name="Chapman S.B."/>
            <person name="Chen Z."/>
            <person name="Dunbar C."/>
            <person name="Freedman E."/>
            <person name="Gearin G."/>
            <person name="Gellesch M."/>
            <person name="Goldberg J."/>
            <person name="Griggs A."/>
            <person name="Gujja S."/>
            <person name="Heiman D."/>
            <person name="Howarth C."/>
            <person name="Larson L."/>
            <person name="Lui A."/>
            <person name="MacDonald P.J.P."/>
            <person name="Montmayeur A."/>
            <person name="Murphy C."/>
            <person name="Neiman D."/>
            <person name="Pearson M."/>
            <person name="Priest M."/>
            <person name="Roberts A."/>
            <person name="Saif S."/>
            <person name="Shea T."/>
            <person name="Shenoy N."/>
            <person name="Sisk P."/>
            <person name="Stolte C."/>
            <person name="Sykes S."/>
            <person name="Wortman J."/>
            <person name="Nusbaum C."/>
            <person name="Birren B."/>
        </authorList>
    </citation>
    <scope>NUCLEOTIDE SEQUENCE [LARGE SCALE GENOMIC DNA]</scope>
    <source>
        <strain evidence="5 6">ATCC 51276</strain>
    </source>
</reference>
<dbReference type="STRING" id="679200.HMPREF9333_01145"/>
<evidence type="ECO:0000256" key="1">
    <source>
        <dbReference type="ARBA" id="ARBA00022737"/>
    </source>
</evidence>
<dbReference type="Gene3D" id="3.40.50.410">
    <property type="entry name" value="von Willebrand factor, type A domain"/>
    <property type="match status" value="1"/>
</dbReference>
<dbReference type="Gene3D" id="3.40.50.1820">
    <property type="entry name" value="alpha/beta hydrolase"/>
    <property type="match status" value="1"/>
</dbReference>
<feature type="domain" description="VWFA" evidence="4">
    <location>
        <begin position="32"/>
        <end position="229"/>
    </location>
</feature>
<dbReference type="GO" id="GO:0016788">
    <property type="term" value="F:hydrolase activity, acting on ester bonds"/>
    <property type="evidence" value="ECO:0007669"/>
    <property type="project" value="InterPro"/>
</dbReference>
<evidence type="ECO:0000256" key="3">
    <source>
        <dbReference type="SAM" id="SignalP"/>
    </source>
</evidence>
<feature type="chain" id="PRO_5039382208" description="VWFA domain-containing protein" evidence="3">
    <location>
        <begin position="23"/>
        <end position="1363"/>
    </location>
</feature>
<dbReference type="Proteomes" id="UP000003011">
    <property type="component" value="Unassembled WGS sequence"/>
</dbReference>